<dbReference type="PANTHER" id="PTHR34351:SF2">
    <property type="entry name" value="DUF58 DOMAIN-CONTAINING PROTEIN"/>
    <property type="match status" value="1"/>
</dbReference>
<feature type="domain" description="DUF58" evidence="1">
    <location>
        <begin position="192"/>
        <end position="301"/>
    </location>
</feature>
<evidence type="ECO:0000313" key="3">
    <source>
        <dbReference type="Proteomes" id="UP000326500"/>
    </source>
</evidence>
<evidence type="ECO:0000259" key="1">
    <source>
        <dbReference type="Pfam" id="PF01882"/>
    </source>
</evidence>
<dbReference type="InterPro" id="IPR002881">
    <property type="entry name" value="DUF58"/>
</dbReference>
<dbReference type="AlphaFoldDB" id="A0A1G8ZTS3"/>
<sequence length="414" mass="43458">MLRPTRTTGGIAALAIALAVIALPLQVPAASLAAGSLALFLLWRGWRFEQDLSAVAASVAVERTVDRTILRQGAAATVRVRVDLAVPAGFSVRVRDIPPAVASGEAPLVLPGATATYTVRPMAPGETAFGGVVIEASDAFFARDLVFRRFAEPQIRVYPAGRAGSNGGRGAGNGDGEVDRRTSLAGQGIRGFRPYRQGDDPRQVDWKVTARRGTLYVREPTGLEGGAPLIAVDLPAHESDPETFARFSMAVSGAVEGAINSRDGCSLLVVANGEVVRFLPQTQDIREALAVLGGLAPHEPGAPLYRSPGPAVLAVRARAARRGGREEETAYRERLGRILSCSAELSPAPFAAAVRAALARTDADEVRLYSLLLPGDNSHLVQVVHEAKVRGMRVVLQAPAGAGTIPGVDAVEVL</sequence>
<organism evidence="2 3">
    <name type="scientific">Methanoculleus thermophilus</name>
    <dbReference type="NCBI Taxonomy" id="2200"/>
    <lineage>
        <taxon>Archaea</taxon>
        <taxon>Methanobacteriati</taxon>
        <taxon>Methanobacteriota</taxon>
        <taxon>Stenosarchaea group</taxon>
        <taxon>Methanomicrobia</taxon>
        <taxon>Methanomicrobiales</taxon>
        <taxon>Methanomicrobiaceae</taxon>
        <taxon>Methanoculleus</taxon>
    </lineage>
</organism>
<name>A0A1G8ZTS3_9EURY</name>
<dbReference type="EMBL" id="FNFT01000005">
    <property type="protein sequence ID" value="SDK18397.1"/>
    <property type="molecule type" value="Genomic_DNA"/>
</dbReference>
<accession>A0A1G8ZTS3</accession>
<dbReference type="PANTHER" id="PTHR34351">
    <property type="entry name" value="SLR1927 PROTEIN-RELATED"/>
    <property type="match status" value="1"/>
</dbReference>
<dbReference type="Pfam" id="PF01882">
    <property type="entry name" value="DUF58"/>
    <property type="match status" value="1"/>
</dbReference>
<reference evidence="2 3" key="1">
    <citation type="submission" date="2016-10" db="EMBL/GenBank/DDBJ databases">
        <authorList>
            <person name="Varghese N."/>
            <person name="Submissions S."/>
        </authorList>
    </citation>
    <scope>NUCLEOTIDE SEQUENCE [LARGE SCALE GENOMIC DNA]</scope>
    <source>
        <strain evidence="2 3">DSM 2373</strain>
    </source>
</reference>
<dbReference type="OrthoDB" id="3263at2157"/>
<dbReference type="STRING" id="2200.GCA_001571405_01577"/>
<protein>
    <submittedName>
        <fullName evidence="2">Uncharacterized conserved protein, DUF58 family, contains vWF domain</fullName>
    </submittedName>
</protein>
<dbReference type="Proteomes" id="UP000326500">
    <property type="component" value="Unassembled WGS sequence"/>
</dbReference>
<proteinExistence type="predicted"/>
<keyword evidence="3" id="KW-1185">Reference proteome</keyword>
<evidence type="ECO:0000313" key="2">
    <source>
        <dbReference type="EMBL" id="SDK18397.1"/>
    </source>
</evidence>
<dbReference type="RefSeq" id="WP_066957766.1">
    <property type="nucleotide sequence ID" value="NZ_BCNX01000008.1"/>
</dbReference>
<gene>
    <name evidence="2" type="ORF">SAMN04488571_1057</name>
</gene>